<protein>
    <submittedName>
        <fullName evidence="1">DUF2917 domain-containing protein</fullName>
    </submittedName>
</protein>
<dbReference type="InterPro" id="IPR011051">
    <property type="entry name" value="RmlC_Cupin_sf"/>
</dbReference>
<comment type="caution">
    <text evidence="1">The sequence shown here is derived from an EMBL/GenBank/DDBJ whole genome shotgun (WGS) entry which is preliminary data.</text>
</comment>
<keyword evidence="2" id="KW-1185">Reference proteome</keyword>
<dbReference type="InterPro" id="IPR021317">
    <property type="entry name" value="DUF2917"/>
</dbReference>
<sequence>MMNQANAYPNVWQLRTGQVLRHPLRRAETLQVCSGRLWLTTNGELDAPSQDWVLQAGDRLRLPQGQEVVVEAFADARFELNEELAA</sequence>
<dbReference type="AlphaFoldDB" id="A0A931NHW7"/>
<evidence type="ECO:0000313" key="1">
    <source>
        <dbReference type="EMBL" id="MBH9578223.1"/>
    </source>
</evidence>
<reference evidence="1" key="1">
    <citation type="submission" date="2020-12" db="EMBL/GenBank/DDBJ databases">
        <title>The genome sequence of Inhella sp. 1Y17.</title>
        <authorList>
            <person name="Liu Y."/>
        </authorList>
    </citation>
    <scope>NUCLEOTIDE SEQUENCE</scope>
    <source>
        <strain evidence="1">1Y17</strain>
    </source>
</reference>
<dbReference type="SUPFAM" id="SSF51182">
    <property type="entry name" value="RmlC-like cupins"/>
    <property type="match status" value="1"/>
</dbReference>
<organism evidence="1 2">
    <name type="scientific">Inhella proteolytica</name>
    <dbReference type="NCBI Taxonomy" id="2795029"/>
    <lineage>
        <taxon>Bacteria</taxon>
        <taxon>Pseudomonadati</taxon>
        <taxon>Pseudomonadota</taxon>
        <taxon>Betaproteobacteria</taxon>
        <taxon>Burkholderiales</taxon>
        <taxon>Sphaerotilaceae</taxon>
        <taxon>Inhella</taxon>
    </lineage>
</organism>
<dbReference type="Pfam" id="PF11142">
    <property type="entry name" value="DUF2917"/>
    <property type="match status" value="1"/>
</dbReference>
<dbReference type="EMBL" id="JAEDAK010000010">
    <property type="protein sequence ID" value="MBH9578223.1"/>
    <property type="molecule type" value="Genomic_DNA"/>
</dbReference>
<name>A0A931NHW7_9BURK</name>
<proteinExistence type="predicted"/>
<dbReference type="RefSeq" id="WP_198111992.1">
    <property type="nucleotide sequence ID" value="NZ_JAEDAK010000010.1"/>
</dbReference>
<dbReference type="Proteomes" id="UP000613266">
    <property type="component" value="Unassembled WGS sequence"/>
</dbReference>
<evidence type="ECO:0000313" key="2">
    <source>
        <dbReference type="Proteomes" id="UP000613266"/>
    </source>
</evidence>
<accession>A0A931NHW7</accession>
<gene>
    <name evidence="1" type="ORF">I7X39_15140</name>
</gene>